<dbReference type="InterPro" id="IPR045899">
    <property type="entry name" value="ATL71-like"/>
</dbReference>
<keyword evidence="2" id="KW-1133">Transmembrane helix</keyword>
<evidence type="ECO:0000259" key="3">
    <source>
        <dbReference type="PROSITE" id="PS50089"/>
    </source>
</evidence>
<evidence type="ECO:0000313" key="5">
    <source>
        <dbReference type="Proteomes" id="UP000824890"/>
    </source>
</evidence>
<reference evidence="4 5" key="1">
    <citation type="submission" date="2021-05" db="EMBL/GenBank/DDBJ databases">
        <title>Genome Assembly of Synthetic Allotetraploid Brassica napus Reveals Homoeologous Exchanges between Subgenomes.</title>
        <authorList>
            <person name="Davis J.T."/>
        </authorList>
    </citation>
    <scope>NUCLEOTIDE SEQUENCE [LARGE SCALE GENOMIC DNA]</scope>
    <source>
        <strain evidence="5">cv. Da-Ae</strain>
        <tissue evidence="4">Seedling</tissue>
    </source>
</reference>
<gene>
    <name evidence="4" type="ORF">HID58_009833</name>
</gene>
<dbReference type="PANTHER" id="PTHR46719">
    <property type="entry name" value="TRANSCRIPTION FACTOR C2H2 FAMILY-RELATED"/>
    <property type="match status" value="1"/>
</dbReference>
<dbReference type="PROSITE" id="PS50089">
    <property type="entry name" value="ZF_RING_2"/>
    <property type="match status" value="2"/>
</dbReference>
<dbReference type="InterPro" id="IPR013083">
    <property type="entry name" value="Znf_RING/FYVE/PHD"/>
</dbReference>
<sequence length="314" mass="34718">YGVGVSIGVLLLITTITLTSYFCTRNQHSSSPSQTNQDLTRVHHHHHVIIDVVPGLDEDTIQSYPKILYSEVKGNSTSSCCHICLGDFKGNHMLRQLPDCNHLFHLKCVDTWLRQNPTCPVCRTSPLPTPLAEVVSLASSVATIRIRHERLPTAAADAGLQRPARYGIGISIGVLLLITTITLASYFCARNQHSSETDQDSTHVHHHHHHVIIDVVPGLDEDTIQSYPKILYSEAKRSSTSSCCPICLGNYKGNHLLRQLPDCKHLFHLKCIDTWLRLNPTCPVCRTSPLPTPLPTPLVEVVPLASSVATTRMS</sequence>
<feature type="transmembrane region" description="Helical" evidence="2">
    <location>
        <begin position="6"/>
        <end position="24"/>
    </location>
</feature>
<feature type="transmembrane region" description="Helical" evidence="2">
    <location>
        <begin position="166"/>
        <end position="187"/>
    </location>
</feature>
<keyword evidence="1" id="KW-0862">Zinc</keyword>
<evidence type="ECO:0000313" key="4">
    <source>
        <dbReference type="EMBL" id="KAH0932716.1"/>
    </source>
</evidence>
<name>A0ABQ8DTL9_BRANA</name>
<evidence type="ECO:0000256" key="1">
    <source>
        <dbReference type="PROSITE-ProRule" id="PRU00175"/>
    </source>
</evidence>
<keyword evidence="1" id="KW-0479">Metal-binding</keyword>
<dbReference type="EMBL" id="JAGKQM010000003">
    <property type="protein sequence ID" value="KAH0932716.1"/>
    <property type="molecule type" value="Genomic_DNA"/>
</dbReference>
<comment type="caution">
    <text evidence="4">The sequence shown here is derived from an EMBL/GenBank/DDBJ whole genome shotgun (WGS) entry which is preliminary data.</text>
</comment>
<feature type="domain" description="RING-type" evidence="3">
    <location>
        <begin position="81"/>
        <end position="123"/>
    </location>
</feature>
<organism evidence="4 5">
    <name type="scientific">Brassica napus</name>
    <name type="common">Rape</name>
    <dbReference type="NCBI Taxonomy" id="3708"/>
    <lineage>
        <taxon>Eukaryota</taxon>
        <taxon>Viridiplantae</taxon>
        <taxon>Streptophyta</taxon>
        <taxon>Embryophyta</taxon>
        <taxon>Tracheophyta</taxon>
        <taxon>Spermatophyta</taxon>
        <taxon>Magnoliopsida</taxon>
        <taxon>eudicotyledons</taxon>
        <taxon>Gunneridae</taxon>
        <taxon>Pentapetalae</taxon>
        <taxon>rosids</taxon>
        <taxon>malvids</taxon>
        <taxon>Brassicales</taxon>
        <taxon>Brassicaceae</taxon>
        <taxon>Brassiceae</taxon>
        <taxon>Brassica</taxon>
    </lineage>
</organism>
<feature type="non-terminal residue" evidence="4">
    <location>
        <position position="1"/>
    </location>
</feature>
<dbReference type="SMART" id="SM00184">
    <property type="entry name" value="RING"/>
    <property type="match status" value="2"/>
</dbReference>
<dbReference type="PANTHER" id="PTHR46719:SF7">
    <property type="entry name" value="RING-H2 FINGER PROTEIN ATL71-RELATED"/>
    <property type="match status" value="1"/>
</dbReference>
<dbReference type="Proteomes" id="UP000824890">
    <property type="component" value="Unassembled WGS sequence"/>
</dbReference>
<dbReference type="InterPro" id="IPR001841">
    <property type="entry name" value="Znf_RING"/>
</dbReference>
<keyword evidence="1" id="KW-0863">Zinc-finger</keyword>
<accession>A0ABQ8DTL9</accession>
<protein>
    <recommendedName>
        <fullName evidence="3">RING-type domain-containing protein</fullName>
    </recommendedName>
</protein>
<proteinExistence type="predicted"/>
<keyword evidence="5" id="KW-1185">Reference proteome</keyword>
<dbReference type="SUPFAM" id="SSF57850">
    <property type="entry name" value="RING/U-box"/>
    <property type="match status" value="2"/>
</dbReference>
<dbReference type="Pfam" id="PF13639">
    <property type="entry name" value="zf-RING_2"/>
    <property type="match status" value="2"/>
</dbReference>
<evidence type="ECO:0000256" key="2">
    <source>
        <dbReference type="SAM" id="Phobius"/>
    </source>
</evidence>
<keyword evidence="2" id="KW-0812">Transmembrane</keyword>
<feature type="domain" description="RING-type" evidence="3">
    <location>
        <begin position="244"/>
        <end position="286"/>
    </location>
</feature>
<dbReference type="CDD" id="cd16461">
    <property type="entry name" value="RING-H2_EL5-like"/>
    <property type="match status" value="2"/>
</dbReference>
<dbReference type="Gene3D" id="3.30.40.10">
    <property type="entry name" value="Zinc/RING finger domain, C3HC4 (zinc finger)"/>
    <property type="match status" value="2"/>
</dbReference>
<keyword evidence="2" id="KW-0472">Membrane</keyword>